<keyword evidence="4" id="KW-0732">Signal</keyword>
<evidence type="ECO:0000256" key="6">
    <source>
        <dbReference type="ARBA" id="ARBA00023136"/>
    </source>
</evidence>
<evidence type="ECO:0000313" key="10">
    <source>
        <dbReference type="Proteomes" id="UP000604825"/>
    </source>
</evidence>
<keyword evidence="2" id="KW-0808">Transferase</keyword>
<evidence type="ECO:0000256" key="1">
    <source>
        <dbReference type="ARBA" id="ARBA00004479"/>
    </source>
</evidence>
<keyword evidence="5" id="KW-1133">Transmembrane helix</keyword>
<dbReference type="InterPro" id="IPR001245">
    <property type="entry name" value="Ser-Thr/Tyr_kinase_cat_dom"/>
</dbReference>
<dbReference type="Pfam" id="PF07714">
    <property type="entry name" value="PK_Tyr_Ser-Thr"/>
    <property type="match status" value="1"/>
</dbReference>
<dbReference type="PANTHER" id="PTHR27009">
    <property type="entry name" value="RUST RESISTANCE KINASE LR10-RELATED"/>
    <property type="match status" value="1"/>
</dbReference>
<evidence type="ECO:0000256" key="4">
    <source>
        <dbReference type="ARBA" id="ARBA00022729"/>
    </source>
</evidence>
<dbReference type="OrthoDB" id="4062651at2759"/>
<feature type="domain" description="Serine-threonine/tyrosine-protein kinase catalytic" evidence="8">
    <location>
        <begin position="2"/>
        <end position="66"/>
    </location>
</feature>
<keyword evidence="3" id="KW-0812">Transmembrane</keyword>
<name>A0A811NFQ2_9POAL</name>
<comment type="subcellular location">
    <subcellularLocation>
        <location evidence="1">Membrane</location>
        <topology evidence="1">Single-pass type I membrane protein</topology>
    </subcellularLocation>
</comment>
<evidence type="ECO:0000256" key="7">
    <source>
        <dbReference type="ARBA" id="ARBA00023180"/>
    </source>
</evidence>
<proteinExistence type="predicted"/>
<organism evidence="9 10">
    <name type="scientific">Miscanthus lutarioriparius</name>
    <dbReference type="NCBI Taxonomy" id="422564"/>
    <lineage>
        <taxon>Eukaryota</taxon>
        <taxon>Viridiplantae</taxon>
        <taxon>Streptophyta</taxon>
        <taxon>Embryophyta</taxon>
        <taxon>Tracheophyta</taxon>
        <taxon>Spermatophyta</taxon>
        <taxon>Magnoliopsida</taxon>
        <taxon>Liliopsida</taxon>
        <taxon>Poales</taxon>
        <taxon>Poaceae</taxon>
        <taxon>PACMAD clade</taxon>
        <taxon>Panicoideae</taxon>
        <taxon>Andropogonodae</taxon>
        <taxon>Andropogoneae</taxon>
        <taxon>Saccharinae</taxon>
        <taxon>Miscanthus</taxon>
    </lineage>
</organism>
<dbReference type="InterPro" id="IPR045874">
    <property type="entry name" value="LRK10/LRL21-25-like"/>
</dbReference>
<evidence type="ECO:0000256" key="3">
    <source>
        <dbReference type="ARBA" id="ARBA00022692"/>
    </source>
</evidence>
<dbReference type="Gene3D" id="3.30.200.20">
    <property type="entry name" value="Phosphorylase Kinase, domain 1"/>
    <property type="match status" value="1"/>
</dbReference>
<protein>
    <recommendedName>
        <fullName evidence="8">Serine-threonine/tyrosine-protein kinase catalytic domain-containing protein</fullName>
    </recommendedName>
</protein>
<dbReference type="EMBL" id="CAJGYO010000003">
    <property type="protein sequence ID" value="CAD6221338.1"/>
    <property type="molecule type" value="Genomic_DNA"/>
</dbReference>
<keyword evidence="7" id="KW-0325">Glycoprotein</keyword>
<dbReference type="AlphaFoldDB" id="A0A811NFQ2"/>
<dbReference type="Gene3D" id="1.10.510.10">
    <property type="entry name" value="Transferase(Phosphotransferase) domain 1"/>
    <property type="match status" value="1"/>
</dbReference>
<dbReference type="Proteomes" id="UP000604825">
    <property type="component" value="Unassembled WGS sequence"/>
</dbReference>
<dbReference type="GO" id="GO:0016020">
    <property type="term" value="C:membrane"/>
    <property type="evidence" value="ECO:0007669"/>
    <property type="project" value="UniProtKB-SubCell"/>
</dbReference>
<gene>
    <name evidence="9" type="ORF">NCGR_LOCUS14639</name>
</gene>
<evidence type="ECO:0000256" key="2">
    <source>
        <dbReference type="ARBA" id="ARBA00022527"/>
    </source>
</evidence>
<evidence type="ECO:0000313" key="9">
    <source>
        <dbReference type="EMBL" id="CAD6221338.1"/>
    </source>
</evidence>
<keyword evidence="6" id="KW-0472">Membrane</keyword>
<keyword evidence="2" id="KW-0723">Serine/threonine-protein kinase</keyword>
<evidence type="ECO:0000256" key="5">
    <source>
        <dbReference type="ARBA" id="ARBA00022989"/>
    </source>
</evidence>
<comment type="caution">
    <text evidence="9">The sequence shown here is derived from an EMBL/GenBank/DDBJ whole genome shotgun (WGS) entry which is preliminary data.</text>
</comment>
<keyword evidence="2" id="KW-0418">Kinase</keyword>
<sequence length="194" mass="21410">MAVKVFHASLDQKTEEAQFMAEVGTIGRTHHVNLVRLFGFGFDDALRTLMYEYMEHGALDAFLLGRGGENRWFPMLAWNKYDRGELAELIVAPPRRGTTRSAAAAAAVAVGDELERQQCKEMVERMCKVAFWCVQQLPEARPPMSAVTKMLEGEMDVAPPTNPFPHLMAPPVVANLWTTTMTSGGTGNNGILSP</sequence>
<reference evidence="9" key="1">
    <citation type="submission" date="2020-10" db="EMBL/GenBank/DDBJ databases">
        <authorList>
            <person name="Han B."/>
            <person name="Lu T."/>
            <person name="Zhao Q."/>
            <person name="Huang X."/>
            <person name="Zhao Y."/>
        </authorList>
    </citation>
    <scope>NUCLEOTIDE SEQUENCE</scope>
</reference>
<dbReference type="GO" id="GO:0004674">
    <property type="term" value="F:protein serine/threonine kinase activity"/>
    <property type="evidence" value="ECO:0007669"/>
    <property type="project" value="UniProtKB-KW"/>
</dbReference>
<keyword evidence="10" id="KW-1185">Reference proteome</keyword>
<accession>A0A811NFQ2</accession>
<dbReference type="SUPFAM" id="SSF56112">
    <property type="entry name" value="Protein kinase-like (PK-like)"/>
    <property type="match status" value="1"/>
</dbReference>
<evidence type="ECO:0000259" key="8">
    <source>
        <dbReference type="Pfam" id="PF07714"/>
    </source>
</evidence>
<dbReference type="InterPro" id="IPR011009">
    <property type="entry name" value="Kinase-like_dom_sf"/>
</dbReference>